<evidence type="ECO:0000313" key="3">
    <source>
        <dbReference type="EMBL" id="CEM18586.1"/>
    </source>
</evidence>
<dbReference type="PANTHER" id="PTHR42886:SF53">
    <property type="entry name" value="ALPHA_BETA-HYDROLASES SUPERFAMILY PROTEIN"/>
    <property type="match status" value="1"/>
</dbReference>
<accession>A0A0G4FV89</accession>
<name>A0A0G4FV89_9ALVE</name>
<feature type="domain" description="AB hydrolase-1" evidence="2">
    <location>
        <begin position="81"/>
        <end position="183"/>
    </location>
</feature>
<organism evidence="3">
    <name type="scientific">Chromera velia CCMP2878</name>
    <dbReference type="NCBI Taxonomy" id="1169474"/>
    <lineage>
        <taxon>Eukaryota</taxon>
        <taxon>Sar</taxon>
        <taxon>Alveolata</taxon>
        <taxon>Colpodellida</taxon>
        <taxon>Chromeraceae</taxon>
        <taxon>Chromera</taxon>
    </lineage>
</organism>
<dbReference type="SUPFAM" id="SSF53474">
    <property type="entry name" value="alpha/beta-Hydrolases"/>
    <property type="match status" value="1"/>
</dbReference>
<evidence type="ECO:0000256" key="1">
    <source>
        <dbReference type="SAM" id="SignalP"/>
    </source>
</evidence>
<dbReference type="VEuPathDB" id="CryptoDB:Cvel_18847"/>
<dbReference type="InterPro" id="IPR000073">
    <property type="entry name" value="AB_hydrolase_1"/>
</dbReference>
<sequence length="315" mass="34709">MLRSALLFCFFLSFSGELCAGVGASGPKERRQKIGGFLSLTMTSPPDWSFTDPQGRFAITSTKGFRLPAILQQKIPPCRDVVILCHGYLANKDYGLMPVLAEQLPYNTVRFDFHGCGEAEGLEAWSYGGYVDEVDDDLRAMVLFLRSRGLNVRAIAGHSRGGNNVLIYAFRFDDVPEIINIAGRFDMSEGVIERFGDKMKLLGPEGPGFFEFEGGGATRKITQKCIDARLCIDMSKVKDLKGTQRVLTIHGTGDMTIPVKAAEKLRELIPTEKHSVQLIEGASHSFTDNPKHANEVVEAARKFLEEGDLAVRSPS</sequence>
<dbReference type="Gene3D" id="3.40.50.1820">
    <property type="entry name" value="alpha/beta hydrolase"/>
    <property type="match status" value="1"/>
</dbReference>
<dbReference type="Pfam" id="PF00561">
    <property type="entry name" value="Abhydrolase_1"/>
    <property type="match status" value="1"/>
</dbReference>
<protein>
    <recommendedName>
        <fullName evidence="2">AB hydrolase-1 domain-containing protein</fullName>
    </recommendedName>
</protein>
<reference evidence="3" key="1">
    <citation type="submission" date="2014-11" db="EMBL/GenBank/DDBJ databases">
        <authorList>
            <person name="Otto D Thomas"/>
            <person name="Naeem Raeece"/>
        </authorList>
    </citation>
    <scope>NUCLEOTIDE SEQUENCE</scope>
</reference>
<dbReference type="AlphaFoldDB" id="A0A0G4FV89"/>
<evidence type="ECO:0000259" key="2">
    <source>
        <dbReference type="Pfam" id="PF00561"/>
    </source>
</evidence>
<keyword evidence="1" id="KW-0732">Signal</keyword>
<proteinExistence type="predicted"/>
<dbReference type="InterPro" id="IPR029058">
    <property type="entry name" value="AB_hydrolase_fold"/>
</dbReference>
<dbReference type="PANTHER" id="PTHR42886">
    <property type="entry name" value="RE40534P-RELATED"/>
    <property type="match status" value="1"/>
</dbReference>
<gene>
    <name evidence="3" type="ORF">Cvel_18847</name>
</gene>
<dbReference type="EMBL" id="CDMZ01000644">
    <property type="protein sequence ID" value="CEM18586.1"/>
    <property type="molecule type" value="Genomic_DNA"/>
</dbReference>
<dbReference type="PhylomeDB" id="A0A0G4FV89"/>
<feature type="signal peptide" evidence="1">
    <location>
        <begin position="1"/>
        <end position="20"/>
    </location>
</feature>
<feature type="chain" id="PRO_5005189314" description="AB hydrolase-1 domain-containing protein" evidence="1">
    <location>
        <begin position="21"/>
        <end position="315"/>
    </location>
</feature>